<dbReference type="SUPFAM" id="SSF50494">
    <property type="entry name" value="Trypsin-like serine proteases"/>
    <property type="match status" value="1"/>
</dbReference>
<keyword evidence="5" id="KW-0378">Hydrolase</keyword>
<dbReference type="PROSITE" id="PS50240">
    <property type="entry name" value="TRYPSIN_DOM"/>
    <property type="match status" value="1"/>
</dbReference>
<evidence type="ECO:0000313" key="5">
    <source>
        <dbReference type="EMBL" id="KAF8789057.1"/>
    </source>
</evidence>
<feature type="chain" id="PRO_5035865975" evidence="3">
    <location>
        <begin position="21"/>
        <end position="304"/>
    </location>
</feature>
<dbReference type="PROSITE" id="PS00134">
    <property type="entry name" value="TRYPSIN_HIS"/>
    <property type="match status" value="1"/>
</dbReference>
<dbReference type="Proteomes" id="UP000807504">
    <property type="component" value="Unassembled WGS sequence"/>
</dbReference>
<gene>
    <name evidence="5" type="ORF">HNY73_007035</name>
</gene>
<accession>A0A8T0FCQ0</accession>
<organism evidence="5 6">
    <name type="scientific">Argiope bruennichi</name>
    <name type="common">Wasp spider</name>
    <name type="synonym">Aranea bruennichi</name>
    <dbReference type="NCBI Taxonomy" id="94029"/>
    <lineage>
        <taxon>Eukaryota</taxon>
        <taxon>Metazoa</taxon>
        <taxon>Ecdysozoa</taxon>
        <taxon>Arthropoda</taxon>
        <taxon>Chelicerata</taxon>
        <taxon>Arachnida</taxon>
        <taxon>Araneae</taxon>
        <taxon>Araneomorphae</taxon>
        <taxon>Entelegynae</taxon>
        <taxon>Araneoidea</taxon>
        <taxon>Araneidae</taxon>
        <taxon>Argiope</taxon>
    </lineage>
</organism>
<dbReference type="InterPro" id="IPR001254">
    <property type="entry name" value="Trypsin_dom"/>
</dbReference>
<evidence type="ECO:0000259" key="4">
    <source>
        <dbReference type="PROSITE" id="PS50240"/>
    </source>
</evidence>
<sequence>MIKTLFVTMLLISFFSLWNARESEESSHFENCKICGYFVVPLIFNGIPMQPMRKYPWIVLVAAEGTVCSGALISSNFVLTAAHCVVTYNFPPNWNFQPMNIPYGTPLYRLREPYEMIVKMLPAGKGLGESNFTVSKIIPHPYYPIHGQFVPGMYDIALLQLSEEILCGISYPVPICLHRPGMQDALGKIFIAGFGRQNETQIEVPTLREGALIRSFDKERCKMMDFTMTMCLLESNQTVCHGDSGSSAFQKFGHFWYSVGVSSGRRGVRCDPLEPSYFTRTAMHFRWIQEHVKNLPMPHNNRFN</sequence>
<keyword evidence="6" id="KW-1185">Reference proteome</keyword>
<feature type="domain" description="Peptidase S1" evidence="4">
    <location>
        <begin position="43"/>
        <end position="293"/>
    </location>
</feature>
<dbReference type="InterPro" id="IPR043504">
    <property type="entry name" value="Peptidase_S1_PA_chymotrypsin"/>
</dbReference>
<protein>
    <submittedName>
        <fullName evidence="5">Serine protease 38 like protein</fullName>
    </submittedName>
</protein>
<evidence type="ECO:0000313" key="6">
    <source>
        <dbReference type="Proteomes" id="UP000807504"/>
    </source>
</evidence>
<reference evidence="5" key="2">
    <citation type="submission" date="2020-06" db="EMBL/GenBank/DDBJ databases">
        <authorList>
            <person name="Sheffer M."/>
        </authorList>
    </citation>
    <scope>NUCLEOTIDE SEQUENCE</scope>
</reference>
<evidence type="ECO:0000256" key="3">
    <source>
        <dbReference type="SAM" id="SignalP"/>
    </source>
</evidence>
<dbReference type="PRINTS" id="PR00722">
    <property type="entry name" value="CHYMOTRYPSIN"/>
</dbReference>
<dbReference type="Gene3D" id="2.40.10.10">
    <property type="entry name" value="Trypsin-like serine proteases"/>
    <property type="match status" value="1"/>
</dbReference>
<dbReference type="SMART" id="SM00020">
    <property type="entry name" value="Tryp_SPc"/>
    <property type="match status" value="1"/>
</dbReference>
<dbReference type="EMBL" id="JABXBU010000012">
    <property type="protein sequence ID" value="KAF8789057.1"/>
    <property type="molecule type" value="Genomic_DNA"/>
</dbReference>
<dbReference type="InterPro" id="IPR009003">
    <property type="entry name" value="Peptidase_S1_PA"/>
</dbReference>
<dbReference type="GO" id="GO:0006508">
    <property type="term" value="P:proteolysis"/>
    <property type="evidence" value="ECO:0007669"/>
    <property type="project" value="UniProtKB-KW"/>
</dbReference>
<dbReference type="AlphaFoldDB" id="A0A8T0FCQ0"/>
<proteinExistence type="inferred from homology"/>
<name>A0A8T0FCQ0_ARGBR</name>
<dbReference type="Pfam" id="PF00089">
    <property type="entry name" value="Trypsin"/>
    <property type="match status" value="1"/>
</dbReference>
<keyword evidence="5" id="KW-0645">Protease</keyword>
<dbReference type="GO" id="GO:0004252">
    <property type="term" value="F:serine-type endopeptidase activity"/>
    <property type="evidence" value="ECO:0007669"/>
    <property type="project" value="InterPro"/>
</dbReference>
<comment type="caution">
    <text evidence="5">The sequence shown here is derived from an EMBL/GenBank/DDBJ whole genome shotgun (WGS) entry which is preliminary data.</text>
</comment>
<reference evidence="5" key="1">
    <citation type="journal article" date="2020" name="bioRxiv">
        <title>Chromosome-level reference genome of the European wasp spider Argiope bruennichi: a resource for studies on range expansion and evolutionary adaptation.</title>
        <authorList>
            <person name="Sheffer M.M."/>
            <person name="Hoppe A."/>
            <person name="Krehenwinkel H."/>
            <person name="Uhl G."/>
            <person name="Kuss A.W."/>
            <person name="Jensen L."/>
            <person name="Jensen C."/>
            <person name="Gillespie R.G."/>
            <person name="Hoff K.J."/>
            <person name="Prost S."/>
        </authorList>
    </citation>
    <scope>NUCLEOTIDE SEQUENCE</scope>
</reference>
<comment type="similarity">
    <text evidence="2">Belongs to the peptidase S1 family. CLIP subfamily.</text>
</comment>
<dbReference type="InterPro" id="IPR001314">
    <property type="entry name" value="Peptidase_S1A"/>
</dbReference>
<dbReference type="InterPro" id="IPR018114">
    <property type="entry name" value="TRYPSIN_HIS"/>
</dbReference>
<evidence type="ECO:0000256" key="2">
    <source>
        <dbReference type="ARBA" id="ARBA00024195"/>
    </source>
</evidence>
<feature type="signal peptide" evidence="3">
    <location>
        <begin position="1"/>
        <end position="20"/>
    </location>
</feature>
<dbReference type="PANTHER" id="PTHR24256">
    <property type="entry name" value="TRYPTASE-RELATED"/>
    <property type="match status" value="1"/>
</dbReference>
<dbReference type="InterPro" id="IPR051487">
    <property type="entry name" value="Ser/Thr_Proteases_Immune/Dev"/>
</dbReference>
<keyword evidence="1" id="KW-1015">Disulfide bond</keyword>
<keyword evidence="3" id="KW-0732">Signal</keyword>
<evidence type="ECO:0000256" key="1">
    <source>
        <dbReference type="ARBA" id="ARBA00023157"/>
    </source>
</evidence>